<dbReference type="GO" id="GO:0004527">
    <property type="term" value="F:exonuclease activity"/>
    <property type="evidence" value="ECO:0007669"/>
    <property type="project" value="UniProtKB-KW"/>
</dbReference>
<protein>
    <recommendedName>
        <fullName evidence="7">YqaJ viral recombinase domain-containing protein</fullName>
    </recommendedName>
</protein>
<accession>A0AAV8VMU6</accession>
<evidence type="ECO:0000256" key="2">
    <source>
        <dbReference type="ARBA" id="ARBA00022759"/>
    </source>
</evidence>
<keyword evidence="1" id="KW-0540">Nuclease</keyword>
<name>A0AAV8VMU6_9CUCU</name>
<dbReference type="PANTHER" id="PTHR39953">
    <property type="entry name" value="RE54151P"/>
    <property type="match status" value="1"/>
</dbReference>
<comment type="caution">
    <text evidence="5">The sequence shown here is derived from an EMBL/GenBank/DDBJ whole genome shotgun (WGS) entry which is preliminary data.</text>
</comment>
<keyword evidence="6" id="KW-1185">Reference proteome</keyword>
<dbReference type="EMBL" id="JANEYG010000050">
    <property type="protein sequence ID" value="KAJ8915706.1"/>
    <property type="molecule type" value="Genomic_DNA"/>
</dbReference>
<dbReference type="SUPFAM" id="SSF52980">
    <property type="entry name" value="Restriction endonuclease-like"/>
    <property type="match status" value="1"/>
</dbReference>
<dbReference type="GO" id="GO:0006281">
    <property type="term" value="P:DNA repair"/>
    <property type="evidence" value="ECO:0007669"/>
    <property type="project" value="UniProtKB-ARBA"/>
</dbReference>
<keyword evidence="2" id="KW-0255">Endonuclease</keyword>
<evidence type="ECO:0000256" key="4">
    <source>
        <dbReference type="ARBA" id="ARBA00022839"/>
    </source>
</evidence>
<dbReference type="PANTHER" id="PTHR39953:SF1">
    <property type="entry name" value="RE54151P"/>
    <property type="match status" value="1"/>
</dbReference>
<reference evidence="5 6" key="1">
    <citation type="journal article" date="2023" name="Insect Mol. Biol.">
        <title>Genome sequencing provides insights into the evolution of gene families encoding plant cell wall-degrading enzymes in longhorned beetles.</title>
        <authorList>
            <person name="Shin N.R."/>
            <person name="Okamura Y."/>
            <person name="Kirsch R."/>
            <person name="Pauchet Y."/>
        </authorList>
    </citation>
    <scope>NUCLEOTIDE SEQUENCE [LARGE SCALE GENOMIC DNA]</scope>
    <source>
        <strain evidence="5">EAD_L_NR</strain>
    </source>
</reference>
<dbReference type="Pfam" id="PF01771">
    <property type="entry name" value="Viral_alk_exo"/>
    <property type="match status" value="1"/>
</dbReference>
<evidence type="ECO:0000313" key="6">
    <source>
        <dbReference type="Proteomes" id="UP001159042"/>
    </source>
</evidence>
<evidence type="ECO:0008006" key="7">
    <source>
        <dbReference type="Google" id="ProtNLM"/>
    </source>
</evidence>
<dbReference type="InterPro" id="IPR011335">
    <property type="entry name" value="Restrct_endonuc-II-like"/>
</dbReference>
<dbReference type="InterPro" id="IPR011604">
    <property type="entry name" value="PDDEXK-like_dom_sf"/>
</dbReference>
<evidence type="ECO:0000313" key="5">
    <source>
        <dbReference type="EMBL" id="KAJ8915706.1"/>
    </source>
</evidence>
<evidence type="ECO:0000256" key="1">
    <source>
        <dbReference type="ARBA" id="ARBA00022722"/>
    </source>
</evidence>
<dbReference type="AlphaFoldDB" id="A0AAV8VMU6"/>
<dbReference type="Proteomes" id="UP001159042">
    <property type="component" value="Unassembled WGS sequence"/>
</dbReference>
<gene>
    <name evidence="5" type="ORF">NQ315_000640</name>
</gene>
<keyword evidence="3" id="KW-0378">Hydrolase</keyword>
<dbReference type="GO" id="GO:0004519">
    <property type="term" value="F:endonuclease activity"/>
    <property type="evidence" value="ECO:0007669"/>
    <property type="project" value="UniProtKB-KW"/>
</dbReference>
<evidence type="ECO:0000256" key="3">
    <source>
        <dbReference type="ARBA" id="ARBA00022801"/>
    </source>
</evidence>
<proteinExistence type="predicted"/>
<dbReference type="Gene3D" id="3.90.320.10">
    <property type="match status" value="1"/>
</dbReference>
<keyword evidence="4" id="KW-0269">Exonuclease</keyword>
<organism evidence="5 6">
    <name type="scientific">Exocentrus adspersus</name>
    <dbReference type="NCBI Taxonomy" id="1586481"/>
    <lineage>
        <taxon>Eukaryota</taxon>
        <taxon>Metazoa</taxon>
        <taxon>Ecdysozoa</taxon>
        <taxon>Arthropoda</taxon>
        <taxon>Hexapoda</taxon>
        <taxon>Insecta</taxon>
        <taxon>Pterygota</taxon>
        <taxon>Neoptera</taxon>
        <taxon>Endopterygota</taxon>
        <taxon>Coleoptera</taxon>
        <taxon>Polyphaga</taxon>
        <taxon>Cucujiformia</taxon>
        <taxon>Chrysomeloidea</taxon>
        <taxon>Cerambycidae</taxon>
        <taxon>Lamiinae</taxon>
        <taxon>Acanthocinini</taxon>
        <taxon>Exocentrus</taxon>
    </lineage>
</organism>
<dbReference type="InterPro" id="IPR034720">
    <property type="entry name" value="Viral_alk_exo"/>
</dbReference>
<sequence length="123" mass="14228">MKTELILEVERNTRKQSDSIIWQEMRYGRITASKAYNATRCKVLDGCLVESILGAKLIQTKAMMRGLELEIEIKSPTTEKSCINYIDSDGNIKETCLYQIKIQIYLSNRMRGIFVMSHPDFEK</sequence>